<evidence type="ECO:0000256" key="6">
    <source>
        <dbReference type="ARBA" id="ARBA00022692"/>
    </source>
</evidence>
<gene>
    <name evidence="12" type="primary">qseC</name>
    <name evidence="12" type="ORF">NCTC11009_00922</name>
</gene>
<accession>A0A2X1VH18</accession>
<evidence type="ECO:0000256" key="8">
    <source>
        <dbReference type="ARBA" id="ARBA00022989"/>
    </source>
</evidence>
<dbReference type="Gene3D" id="3.30.565.10">
    <property type="entry name" value="Histidine kinase-like ATPase, C-terminal domain"/>
    <property type="match status" value="1"/>
</dbReference>
<keyword evidence="8 10" id="KW-1133">Transmembrane helix</keyword>
<evidence type="ECO:0000256" key="2">
    <source>
        <dbReference type="ARBA" id="ARBA00004370"/>
    </source>
</evidence>
<comment type="catalytic activity">
    <reaction evidence="1">
        <text>ATP + protein L-histidine = ADP + protein N-phospho-L-histidine.</text>
        <dbReference type="EC" id="2.7.13.3"/>
    </reaction>
</comment>
<dbReference type="EC" id="2.7.13.3" evidence="3"/>
<dbReference type="SMART" id="SM00388">
    <property type="entry name" value="HisKA"/>
    <property type="match status" value="1"/>
</dbReference>
<dbReference type="InterPro" id="IPR005467">
    <property type="entry name" value="His_kinase_dom"/>
</dbReference>
<dbReference type="InterPro" id="IPR050428">
    <property type="entry name" value="TCS_sensor_his_kinase"/>
</dbReference>
<dbReference type="PROSITE" id="PS50109">
    <property type="entry name" value="HIS_KIN"/>
    <property type="match status" value="1"/>
</dbReference>
<dbReference type="CDD" id="cd00075">
    <property type="entry name" value="HATPase"/>
    <property type="match status" value="1"/>
</dbReference>
<dbReference type="InterPro" id="IPR036097">
    <property type="entry name" value="HisK_dim/P_sf"/>
</dbReference>
<evidence type="ECO:0000256" key="7">
    <source>
        <dbReference type="ARBA" id="ARBA00022777"/>
    </source>
</evidence>
<dbReference type="CDD" id="cd00082">
    <property type="entry name" value="HisKA"/>
    <property type="match status" value="1"/>
</dbReference>
<dbReference type="EMBL" id="UATH01000001">
    <property type="protein sequence ID" value="SPY07710.1"/>
    <property type="molecule type" value="Genomic_DNA"/>
</dbReference>
<dbReference type="Proteomes" id="UP000250242">
    <property type="component" value="Unassembled WGS sequence"/>
</dbReference>
<keyword evidence="6 10" id="KW-0812">Transmembrane</keyword>
<evidence type="ECO:0000256" key="4">
    <source>
        <dbReference type="ARBA" id="ARBA00022553"/>
    </source>
</evidence>
<dbReference type="PANTHER" id="PTHR45436:SF1">
    <property type="entry name" value="SENSOR PROTEIN QSEC"/>
    <property type="match status" value="1"/>
</dbReference>
<dbReference type="Pfam" id="PF08521">
    <property type="entry name" value="2CSK_N"/>
    <property type="match status" value="1"/>
</dbReference>
<evidence type="ECO:0000256" key="10">
    <source>
        <dbReference type="SAM" id="Phobius"/>
    </source>
</evidence>
<name>A0A2X1VH18_9BURK</name>
<evidence type="ECO:0000313" key="12">
    <source>
        <dbReference type="EMBL" id="SPY07710.1"/>
    </source>
</evidence>
<protein>
    <recommendedName>
        <fullName evidence="3">histidine kinase</fullName>
        <ecNumber evidence="3">2.7.13.3</ecNumber>
    </recommendedName>
</protein>
<sequence>MNNLRQSLLTYLSASSFKSLLLWLLLPSSLCVMAFTVWSSIANIDEHVNKAFDRSLAGALYAISKNMHYESGGISMEQPFYMLELLELTTSSKVYFRVMSSDGLTEIGYVDLPTPQEKLEFNIPYFDYGVYLDEPVRVASMLVEMPLILENRSVSSLLIQVAETQEDRNRVIQQFMWETILSNIIILLLLVVFIYLAVVLTSSLLKTASKNIENRRLDDLRPLDENLLPREMRPLTTAINSHIERYAKKAEQQRVFLNDASHQLRTPLSVIHTQLEYAESLTDSPELQEVLGAAKSRLQQTVNLTNQFLSLARVQSSAGEYGNPEEYAVLELNALTEQVVSDNVMMAIKKKMDYGFESTPYPIEIRGIDWLIREALSNLITNAIRYCPKASTITVSVIDSASEVMIQLKDNGPGMSEHDLAGAGKRFRRGQEGKKQDGFGLGLSIVQSVMEVHQGRFEIFNNTDGPGLCARLIFNKTLDK</sequence>
<reference evidence="12 13" key="1">
    <citation type="submission" date="2018-06" db="EMBL/GenBank/DDBJ databases">
        <authorList>
            <consortium name="Pathogen Informatics"/>
            <person name="Doyle S."/>
        </authorList>
    </citation>
    <scope>NUCLEOTIDE SEQUENCE [LARGE SCALE GENOMIC DNA]</scope>
    <source>
        <strain evidence="12 13">NCTC11009</strain>
    </source>
</reference>
<dbReference type="Pfam" id="PF02518">
    <property type="entry name" value="HATPase_c"/>
    <property type="match status" value="1"/>
</dbReference>
<feature type="transmembrane region" description="Helical" evidence="10">
    <location>
        <begin position="180"/>
        <end position="205"/>
    </location>
</feature>
<evidence type="ECO:0000259" key="11">
    <source>
        <dbReference type="PROSITE" id="PS50109"/>
    </source>
</evidence>
<dbReference type="RefSeq" id="WP_113062391.1">
    <property type="nucleotide sequence ID" value="NZ_UATH01000001.1"/>
</dbReference>
<comment type="subcellular location">
    <subcellularLocation>
        <location evidence="2">Membrane</location>
    </subcellularLocation>
</comment>
<dbReference type="SUPFAM" id="SSF47384">
    <property type="entry name" value="Homodimeric domain of signal transducing histidine kinase"/>
    <property type="match status" value="1"/>
</dbReference>
<proteinExistence type="predicted"/>
<evidence type="ECO:0000256" key="1">
    <source>
        <dbReference type="ARBA" id="ARBA00000085"/>
    </source>
</evidence>
<dbReference type="GO" id="GO:0005886">
    <property type="term" value="C:plasma membrane"/>
    <property type="evidence" value="ECO:0007669"/>
    <property type="project" value="TreeGrafter"/>
</dbReference>
<dbReference type="PANTHER" id="PTHR45436">
    <property type="entry name" value="SENSOR HISTIDINE KINASE YKOH"/>
    <property type="match status" value="1"/>
</dbReference>
<dbReference type="SUPFAM" id="SSF55874">
    <property type="entry name" value="ATPase domain of HSP90 chaperone/DNA topoisomerase II/histidine kinase"/>
    <property type="match status" value="1"/>
</dbReference>
<dbReference type="InterPro" id="IPR003661">
    <property type="entry name" value="HisK_dim/P_dom"/>
</dbReference>
<dbReference type="InterPro" id="IPR004358">
    <property type="entry name" value="Sig_transdc_His_kin-like_C"/>
</dbReference>
<dbReference type="InterPro" id="IPR036890">
    <property type="entry name" value="HATPase_C_sf"/>
</dbReference>
<keyword evidence="9 10" id="KW-0472">Membrane</keyword>
<dbReference type="InterPro" id="IPR013727">
    <property type="entry name" value="2CSK_N"/>
</dbReference>
<keyword evidence="5 12" id="KW-0808">Transferase</keyword>
<feature type="domain" description="Histidine kinase" evidence="11">
    <location>
        <begin position="259"/>
        <end position="478"/>
    </location>
</feature>
<organism evidence="12 13">
    <name type="scientific">Oligella urethralis</name>
    <dbReference type="NCBI Taxonomy" id="90245"/>
    <lineage>
        <taxon>Bacteria</taxon>
        <taxon>Pseudomonadati</taxon>
        <taxon>Pseudomonadota</taxon>
        <taxon>Betaproteobacteria</taxon>
        <taxon>Burkholderiales</taxon>
        <taxon>Alcaligenaceae</taxon>
        <taxon>Oligella</taxon>
    </lineage>
</organism>
<evidence type="ECO:0000256" key="5">
    <source>
        <dbReference type="ARBA" id="ARBA00022679"/>
    </source>
</evidence>
<evidence type="ECO:0000256" key="9">
    <source>
        <dbReference type="ARBA" id="ARBA00023136"/>
    </source>
</evidence>
<dbReference type="Pfam" id="PF00512">
    <property type="entry name" value="HisKA"/>
    <property type="match status" value="1"/>
</dbReference>
<dbReference type="Gene3D" id="1.10.287.130">
    <property type="match status" value="1"/>
</dbReference>
<keyword evidence="7" id="KW-0418">Kinase</keyword>
<dbReference type="PRINTS" id="PR00344">
    <property type="entry name" value="BCTRLSENSOR"/>
</dbReference>
<dbReference type="AlphaFoldDB" id="A0A2X1VH18"/>
<feature type="transmembrane region" description="Helical" evidence="10">
    <location>
        <begin position="20"/>
        <end position="44"/>
    </location>
</feature>
<dbReference type="SMART" id="SM00387">
    <property type="entry name" value="HATPase_c"/>
    <property type="match status" value="1"/>
</dbReference>
<keyword evidence="4" id="KW-0597">Phosphoprotein</keyword>
<dbReference type="InterPro" id="IPR003594">
    <property type="entry name" value="HATPase_dom"/>
</dbReference>
<evidence type="ECO:0000313" key="13">
    <source>
        <dbReference type="Proteomes" id="UP000250242"/>
    </source>
</evidence>
<dbReference type="GO" id="GO:0000155">
    <property type="term" value="F:phosphorelay sensor kinase activity"/>
    <property type="evidence" value="ECO:0007669"/>
    <property type="project" value="InterPro"/>
</dbReference>
<evidence type="ECO:0000256" key="3">
    <source>
        <dbReference type="ARBA" id="ARBA00012438"/>
    </source>
</evidence>